<keyword evidence="3" id="KW-0805">Transcription regulation</keyword>
<keyword evidence="5" id="KW-0539">Nucleus</keyword>
<dbReference type="GO" id="GO:0008270">
    <property type="term" value="F:zinc ion binding"/>
    <property type="evidence" value="ECO:0007669"/>
    <property type="project" value="InterPro"/>
</dbReference>
<dbReference type="SUPFAM" id="SSF57701">
    <property type="entry name" value="Zn2/Cys6 DNA-binding domain"/>
    <property type="match status" value="1"/>
</dbReference>
<keyword evidence="4" id="KW-0804">Transcription</keyword>
<dbReference type="InterPro" id="IPR001138">
    <property type="entry name" value="Zn2Cys6_DnaBD"/>
</dbReference>
<evidence type="ECO:0000259" key="6">
    <source>
        <dbReference type="PROSITE" id="PS50048"/>
    </source>
</evidence>
<dbReference type="Gene3D" id="4.10.240.10">
    <property type="entry name" value="Zn(2)-C6 fungal-type DNA-binding domain"/>
    <property type="match status" value="1"/>
</dbReference>
<dbReference type="GO" id="GO:0005634">
    <property type="term" value="C:nucleus"/>
    <property type="evidence" value="ECO:0007669"/>
    <property type="project" value="UniProtKB-SubCell"/>
</dbReference>
<dbReference type="PANTHER" id="PTHR47338">
    <property type="entry name" value="ZN(II)2CYS6 TRANSCRIPTION FACTOR (EUROFUNG)-RELATED"/>
    <property type="match status" value="1"/>
</dbReference>
<dbReference type="PROSITE" id="PS50048">
    <property type="entry name" value="ZN2_CY6_FUNGAL_2"/>
    <property type="match status" value="1"/>
</dbReference>
<dbReference type="CDD" id="cd00067">
    <property type="entry name" value="GAL4"/>
    <property type="match status" value="1"/>
</dbReference>
<dbReference type="Proteomes" id="UP001174691">
    <property type="component" value="Unassembled WGS sequence"/>
</dbReference>
<dbReference type="GO" id="GO:0003677">
    <property type="term" value="F:DNA binding"/>
    <property type="evidence" value="ECO:0007669"/>
    <property type="project" value="InterPro"/>
</dbReference>
<dbReference type="CDD" id="cd12148">
    <property type="entry name" value="fungal_TF_MHR"/>
    <property type="match status" value="1"/>
</dbReference>
<dbReference type="InterPro" id="IPR007219">
    <property type="entry name" value="XnlR_reg_dom"/>
</dbReference>
<evidence type="ECO:0000313" key="8">
    <source>
        <dbReference type="Proteomes" id="UP001174691"/>
    </source>
</evidence>
<evidence type="ECO:0000256" key="3">
    <source>
        <dbReference type="ARBA" id="ARBA00023015"/>
    </source>
</evidence>
<dbReference type="AlphaFoldDB" id="A0AA38VK23"/>
<accession>A0AA38VK23</accession>
<evidence type="ECO:0000256" key="4">
    <source>
        <dbReference type="ARBA" id="ARBA00023163"/>
    </source>
</evidence>
<dbReference type="InterPro" id="IPR050815">
    <property type="entry name" value="TF_fung"/>
</dbReference>
<comment type="subcellular location">
    <subcellularLocation>
        <location evidence="1">Nucleus</location>
    </subcellularLocation>
</comment>
<keyword evidence="2" id="KW-0479">Metal-binding</keyword>
<dbReference type="Pfam" id="PF04082">
    <property type="entry name" value="Fungal_trans"/>
    <property type="match status" value="1"/>
</dbReference>
<dbReference type="GO" id="GO:0000981">
    <property type="term" value="F:DNA-binding transcription factor activity, RNA polymerase II-specific"/>
    <property type="evidence" value="ECO:0007669"/>
    <property type="project" value="InterPro"/>
</dbReference>
<protein>
    <submittedName>
        <fullName evidence="7">Oleate activated transcription factor 3</fullName>
    </submittedName>
</protein>
<reference evidence="7" key="1">
    <citation type="submission" date="2022-07" db="EMBL/GenBank/DDBJ databases">
        <title>Fungi with potential for degradation of polypropylene.</title>
        <authorList>
            <person name="Gostincar C."/>
        </authorList>
    </citation>
    <scope>NUCLEOTIDE SEQUENCE</scope>
    <source>
        <strain evidence="7">EXF-13287</strain>
    </source>
</reference>
<keyword evidence="8" id="KW-1185">Reference proteome</keyword>
<feature type="domain" description="Zn(2)-C6 fungal-type" evidence="6">
    <location>
        <begin position="25"/>
        <end position="55"/>
    </location>
</feature>
<evidence type="ECO:0000313" key="7">
    <source>
        <dbReference type="EMBL" id="KAJ9148709.1"/>
    </source>
</evidence>
<dbReference type="PANTHER" id="PTHR47338:SF20">
    <property type="entry name" value="ZN(II)2CYS6 TRANSCRIPTION FACTOR (EUROFUNG)"/>
    <property type="match status" value="1"/>
</dbReference>
<dbReference type="Pfam" id="PF00172">
    <property type="entry name" value="Zn_clus"/>
    <property type="match status" value="1"/>
</dbReference>
<dbReference type="EMBL" id="JANBVN010000086">
    <property type="protein sequence ID" value="KAJ9148709.1"/>
    <property type="molecule type" value="Genomic_DNA"/>
</dbReference>
<proteinExistence type="predicted"/>
<organism evidence="7 8">
    <name type="scientific">Coniochaeta hoffmannii</name>
    <dbReference type="NCBI Taxonomy" id="91930"/>
    <lineage>
        <taxon>Eukaryota</taxon>
        <taxon>Fungi</taxon>
        <taxon>Dikarya</taxon>
        <taxon>Ascomycota</taxon>
        <taxon>Pezizomycotina</taxon>
        <taxon>Sordariomycetes</taxon>
        <taxon>Sordariomycetidae</taxon>
        <taxon>Coniochaetales</taxon>
        <taxon>Coniochaetaceae</taxon>
        <taxon>Coniochaeta</taxon>
    </lineage>
</organism>
<dbReference type="SMART" id="SM00066">
    <property type="entry name" value="GAL4"/>
    <property type="match status" value="1"/>
</dbReference>
<name>A0AA38VK23_9PEZI</name>
<evidence type="ECO:0000256" key="2">
    <source>
        <dbReference type="ARBA" id="ARBA00022723"/>
    </source>
</evidence>
<dbReference type="InterPro" id="IPR036864">
    <property type="entry name" value="Zn2-C6_fun-type_DNA-bd_sf"/>
</dbReference>
<sequence>MSASSDASNATSPALSSTAAKSSRVCLNCRRKKKRCDKALPSCGRCTYSLEVCQHEDDAALSRSSRSPSQVDFGSFIRPDKPHMPIVGLDPVLESLMGQQAPSRWSTLNASLFGSLDSGEDIHLFMFRSLCDTVGHRQAVEHVTTYYFSSVNDWFTIIEKTSFDSLVERMWSFPSAEVGLLVLCMLLIIRTPNDSGAAMDDGLYLSVKTAFTLVQSKIPPSISLLQAQLLIGLYEYSQGLPQQAYMSMGTCIQMTRSFGWHIRSFWSEERQQLLPADLKLSSILWWALVYVDSLLNVSYPDLRLPLTPTGLDFSIPFPEAFDQYLPGNATAGYRAWRESTAEDNPESIDNVIWPEANSAWYLSTLLQQIHNPTNPPSAADRNSLSDAISVHTLNVMGVEWKHGPRCGVIDANFIALMKANQPYLLSGMGKPQDGHMKHINVINSVINSLYQSSQAANNALTASQLATAAPAGTFALYYASMLLMSHGDNVLNQPDWLRKVESFQQALRIASRRWKIAARYLASIDIAFSNRVSRLPSMSQ</sequence>
<comment type="caution">
    <text evidence="7">The sequence shown here is derived from an EMBL/GenBank/DDBJ whole genome shotgun (WGS) entry which is preliminary data.</text>
</comment>
<gene>
    <name evidence="7" type="ORF">NKR19_g5939</name>
</gene>
<dbReference type="GO" id="GO:0006351">
    <property type="term" value="P:DNA-templated transcription"/>
    <property type="evidence" value="ECO:0007669"/>
    <property type="project" value="InterPro"/>
</dbReference>
<evidence type="ECO:0000256" key="5">
    <source>
        <dbReference type="ARBA" id="ARBA00023242"/>
    </source>
</evidence>
<evidence type="ECO:0000256" key="1">
    <source>
        <dbReference type="ARBA" id="ARBA00004123"/>
    </source>
</evidence>